<gene>
    <name evidence="2" type="ORF">R3Q59_41515</name>
</gene>
<protein>
    <submittedName>
        <fullName evidence="2">Uncharacterized protein</fullName>
    </submittedName>
</protein>
<feature type="transmembrane region" description="Helical" evidence="1">
    <location>
        <begin position="55"/>
        <end position="77"/>
    </location>
</feature>
<dbReference type="RefSeq" id="WP_317571904.1">
    <property type="nucleotide sequence ID" value="NZ_JAWLKA010000054.1"/>
</dbReference>
<sequence length="254" mass="28630">MIDARKGWTEGECTTTRFFDGIDRWRTANPPPGPRVRAAARLQLGHFKRPHQARWWAALALTMLLAVIAAALTIVALDDVLMVLLVAITLMLVGIFVYVVYALALATRSRAYPVTRWRHRCRVMWLTDGTSTVGAALTIYVRRGGAVTFHNHFRWPAITPQRPPVARQLRLELLTMPCMEVRAIDRGRGGRTTQSAGRNEYGHQSCVKVVTDPLEHLQKVEAPNVWSPSDRFEIAVLFDDPWVRAVIATSERPD</sequence>
<name>A0ABU4CTP4_RHOJO</name>
<evidence type="ECO:0000313" key="2">
    <source>
        <dbReference type="EMBL" id="MDV6286955.1"/>
    </source>
</evidence>
<keyword evidence="3" id="KW-1185">Reference proteome</keyword>
<feature type="transmembrane region" description="Helical" evidence="1">
    <location>
        <begin position="83"/>
        <end position="106"/>
    </location>
</feature>
<proteinExistence type="predicted"/>
<accession>A0ABU4CTP4</accession>
<dbReference type="EMBL" id="JAWLKA010000054">
    <property type="protein sequence ID" value="MDV6286955.1"/>
    <property type="molecule type" value="Genomic_DNA"/>
</dbReference>
<dbReference type="Proteomes" id="UP001185737">
    <property type="component" value="Unassembled WGS sequence"/>
</dbReference>
<keyword evidence="1" id="KW-0472">Membrane</keyword>
<keyword evidence="1" id="KW-0812">Transmembrane</keyword>
<comment type="caution">
    <text evidence="2">The sequence shown here is derived from an EMBL/GenBank/DDBJ whole genome shotgun (WGS) entry which is preliminary data.</text>
</comment>
<evidence type="ECO:0000313" key="3">
    <source>
        <dbReference type="Proteomes" id="UP001185737"/>
    </source>
</evidence>
<organism evidence="2 3">
    <name type="scientific">Rhodococcus jostii</name>
    <dbReference type="NCBI Taxonomy" id="132919"/>
    <lineage>
        <taxon>Bacteria</taxon>
        <taxon>Bacillati</taxon>
        <taxon>Actinomycetota</taxon>
        <taxon>Actinomycetes</taxon>
        <taxon>Mycobacteriales</taxon>
        <taxon>Nocardiaceae</taxon>
        <taxon>Rhodococcus</taxon>
    </lineage>
</organism>
<keyword evidence="1" id="KW-1133">Transmembrane helix</keyword>
<evidence type="ECO:0000256" key="1">
    <source>
        <dbReference type="SAM" id="Phobius"/>
    </source>
</evidence>
<reference evidence="2 3" key="1">
    <citation type="submission" date="2023-10" db="EMBL/GenBank/DDBJ databases">
        <title>Development of a sustainable strategy for remediation of hydrocarbon-contaminated territories based on the waste exchange concept.</title>
        <authorList>
            <person name="Krivoruchko A."/>
        </authorList>
    </citation>
    <scope>NUCLEOTIDE SEQUENCE [LARGE SCALE GENOMIC DNA]</scope>
    <source>
        <strain evidence="2 3">IEGM 60</strain>
    </source>
</reference>